<reference evidence="1 2" key="1">
    <citation type="submission" date="2020-03" db="EMBL/GenBank/DDBJ databases">
        <title>WGS of the type strain of Planosporangium spp.</title>
        <authorList>
            <person name="Thawai C."/>
        </authorList>
    </citation>
    <scope>NUCLEOTIDE SEQUENCE [LARGE SCALE GENOMIC DNA]</scope>
    <source>
        <strain evidence="1 2">TBRC 5610</strain>
    </source>
</reference>
<proteinExistence type="predicted"/>
<evidence type="ECO:0000313" key="2">
    <source>
        <dbReference type="Proteomes" id="UP000722989"/>
    </source>
</evidence>
<dbReference type="RefSeq" id="WP_167927456.1">
    <property type="nucleotide sequence ID" value="NZ_JAATVY010000019.1"/>
</dbReference>
<sequence>MEDVVHAHRGAGGHARKEIVEVPAREPGAVRGVDEQVVGAKVVDAQVVDQPTATPTLAADLGWIRCDENVESGLSYRN</sequence>
<dbReference type="Proteomes" id="UP000722989">
    <property type="component" value="Unassembled WGS sequence"/>
</dbReference>
<name>A0ABX0Y2G3_9ACTN</name>
<evidence type="ECO:0000313" key="1">
    <source>
        <dbReference type="EMBL" id="NJC72557.1"/>
    </source>
</evidence>
<comment type="caution">
    <text evidence="1">The sequence shown here is derived from an EMBL/GenBank/DDBJ whole genome shotgun (WGS) entry which is preliminary data.</text>
</comment>
<organism evidence="1 2">
    <name type="scientific">Planosporangium thailandense</name>
    <dbReference type="NCBI Taxonomy" id="765197"/>
    <lineage>
        <taxon>Bacteria</taxon>
        <taxon>Bacillati</taxon>
        <taxon>Actinomycetota</taxon>
        <taxon>Actinomycetes</taxon>
        <taxon>Micromonosporales</taxon>
        <taxon>Micromonosporaceae</taxon>
        <taxon>Planosporangium</taxon>
    </lineage>
</organism>
<gene>
    <name evidence="1" type="ORF">HC031_22965</name>
</gene>
<dbReference type="EMBL" id="JAATVY010000019">
    <property type="protein sequence ID" value="NJC72557.1"/>
    <property type="molecule type" value="Genomic_DNA"/>
</dbReference>
<keyword evidence="2" id="KW-1185">Reference proteome</keyword>
<accession>A0ABX0Y2G3</accession>
<protein>
    <submittedName>
        <fullName evidence="1">Uncharacterized protein</fullName>
    </submittedName>
</protein>